<dbReference type="InterPro" id="IPR030868">
    <property type="entry name" value="MqnA"/>
</dbReference>
<dbReference type="PANTHER" id="PTHR37690:SF1">
    <property type="entry name" value="CHORISMATE DEHYDRATASE"/>
    <property type="match status" value="1"/>
</dbReference>
<proteinExistence type="inferred from homology"/>
<dbReference type="Pfam" id="PF02621">
    <property type="entry name" value="VitK2_biosynth"/>
    <property type="match status" value="1"/>
</dbReference>
<evidence type="ECO:0000256" key="2">
    <source>
        <dbReference type="ARBA" id="ARBA00022428"/>
    </source>
</evidence>
<dbReference type="InterPro" id="IPR003773">
    <property type="entry name" value="Menaquinone_biosynth"/>
</dbReference>
<dbReference type="EC" id="4.2.1.151" evidence="4"/>
<dbReference type="EMBL" id="CP048209">
    <property type="protein sequence ID" value="QHT60536.1"/>
    <property type="molecule type" value="Genomic_DNA"/>
</dbReference>
<dbReference type="CDD" id="cd13634">
    <property type="entry name" value="PBP2_Sco4506"/>
    <property type="match status" value="1"/>
</dbReference>
<protein>
    <recommendedName>
        <fullName evidence="4">Chorismate dehydratase</fullName>
        <ecNumber evidence="4">4.2.1.151</ecNumber>
    </recommendedName>
    <alternativeName>
        <fullName evidence="4">Menaquinone biosynthetic enzyme MqnA</fullName>
    </alternativeName>
</protein>
<comment type="catalytic activity">
    <reaction evidence="4">
        <text>chorismate = 3-[(1-carboxyvinyl)-oxy]benzoate + H2O</text>
        <dbReference type="Rhea" id="RHEA:40051"/>
        <dbReference type="ChEBI" id="CHEBI:15377"/>
        <dbReference type="ChEBI" id="CHEBI:29748"/>
        <dbReference type="ChEBI" id="CHEBI:76981"/>
        <dbReference type="EC" id="4.2.1.151"/>
    </reaction>
</comment>
<dbReference type="HAMAP" id="MF_00995">
    <property type="entry name" value="MqnA"/>
    <property type="match status" value="1"/>
</dbReference>
<sequence length="291" mass="32783">MGTDRPITVGRIDYANVWPIFHYAEQQLPADRFRIEKRVPAALNLALRQGEIDITSMSSFAYAEHADNYLLLPDLSVSAKGRVNSILLFMKKPLEQVLQGRIAMTATSATSVILLKILMKLYYQAEPSYVTMEPALDDMLAEADAALLIGDTAIHAAWANQENDKGLTVIDLGELWRNWTGYGMTFALVAVRKEIAVRDPESVSDVLHALTASKERSLRDLTPLVEKACTQLGGEPAYWHRYFNELHYNFGSDEQAGLTLYFDYAHQLGLLPNEVEMRFFEDHTALKVKNE</sequence>
<keyword evidence="2 4" id="KW-0474">Menaquinone biosynthesis</keyword>
<dbReference type="GO" id="GO:0016836">
    <property type="term" value="F:hydro-lyase activity"/>
    <property type="evidence" value="ECO:0007669"/>
    <property type="project" value="UniProtKB-UniRule"/>
</dbReference>
<accession>A0A6C0FTQ1</accession>
<dbReference type="UniPathway" id="UPA00079"/>
<dbReference type="GO" id="GO:0009234">
    <property type="term" value="P:menaquinone biosynthetic process"/>
    <property type="evidence" value="ECO:0007669"/>
    <property type="project" value="UniProtKB-UniRule"/>
</dbReference>
<dbReference type="KEGG" id="plyc:GXP70_11720"/>
<organism evidence="5 6">
    <name type="scientific">Paenibacillus lycopersici</name>
    <dbReference type="NCBI Taxonomy" id="2704462"/>
    <lineage>
        <taxon>Bacteria</taxon>
        <taxon>Bacillati</taxon>
        <taxon>Bacillota</taxon>
        <taxon>Bacilli</taxon>
        <taxon>Bacillales</taxon>
        <taxon>Paenibacillaceae</taxon>
        <taxon>Paenibacillus</taxon>
    </lineage>
</organism>
<comment type="function">
    <text evidence="4">Catalyzes the dehydration of chorismate into 3-[(1-carboxyvinyl)oxy]benzoate, a step in the biosynthesis of menaquinone (MK, vitamin K2).</text>
</comment>
<keyword evidence="3 4" id="KW-0456">Lyase</keyword>
<evidence type="ECO:0000313" key="6">
    <source>
        <dbReference type="Proteomes" id="UP000476064"/>
    </source>
</evidence>
<gene>
    <name evidence="4" type="primary">mqnA</name>
    <name evidence="5" type="ORF">GXP70_11720</name>
</gene>
<dbReference type="RefSeq" id="WP_162356839.1">
    <property type="nucleotide sequence ID" value="NZ_CP048209.1"/>
</dbReference>
<reference evidence="5 6" key="1">
    <citation type="submission" date="2020-01" db="EMBL/GenBank/DDBJ databases">
        <title>Paenibacillus sp. nov., isolated from tomato rhizosphere.</title>
        <authorList>
            <person name="Weon H.-Y."/>
            <person name="Lee S.A."/>
        </authorList>
    </citation>
    <scope>NUCLEOTIDE SEQUENCE [LARGE SCALE GENOMIC DNA]</scope>
    <source>
        <strain evidence="5 6">12200R-189</strain>
    </source>
</reference>
<name>A0A6C0FTQ1_9BACL</name>
<evidence type="ECO:0000256" key="3">
    <source>
        <dbReference type="ARBA" id="ARBA00023239"/>
    </source>
</evidence>
<evidence type="ECO:0000256" key="1">
    <source>
        <dbReference type="ARBA" id="ARBA00004863"/>
    </source>
</evidence>
<dbReference type="AlphaFoldDB" id="A0A6C0FTQ1"/>
<comment type="pathway">
    <text evidence="1 4">Quinol/quinone metabolism; menaquinone biosynthesis.</text>
</comment>
<dbReference type="Proteomes" id="UP000476064">
    <property type="component" value="Chromosome"/>
</dbReference>
<dbReference type="SUPFAM" id="SSF53850">
    <property type="entry name" value="Periplasmic binding protein-like II"/>
    <property type="match status" value="1"/>
</dbReference>
<keyword evidence="6" id="KW-1185">Reference proteome</keyword>
<evidence type="ECO:0000313" key="5">
    <source>
        <dbReference type="EMBL" id="QHT60536.1"/>
    </source>
</evidence>
<evidence type="ECO:0000256" key="4">
    <source>
        <dbReference type="HAMAP-Rule" id="MF_00995"/>
    </source>
</evidence>
<dbReference type="PANTHER" id="PTHR37690">
    <property type="entry name" value="CHORISMATE DEHYDRATASE"/>
    <property type="match status" value="1"/>
</dbReference>
<dbReference type="Gene3D" id="3.40.190.10">
    <property type="entry name" value="Periplasmic binding protein-like II"/>
    <property type="match status" value="2"/>
</dbReference>
<comment type="similarity">
    <text evidence="4">Belongs to the MqnA/MqnD family. MqnA subfamily.</text>
</comment>